<dbReference type="Pfam" id="PF02810">
    <property type="entry name" value="SEC-C"/>
    <property type="match status" value="1"/>
</dbReference>
<reference evidence="2" key="1">
    <citation type="submission" date="2019-03" db="EMBL/GenBank/DDBJ databases">
        <authorList>
            <person name="Hao L."/>
        </authorList>
    </citation>
    <scope>NUCLEOTIDE SEQUENCE</scope>
</reference>
<sequence>MPRTVKLCPCGSGKSFETCCRDRKVVFSLEQARWRRAGQSLRRSLGLYADQPSFAWDAARAQDLYLGCLDQQLVDREDDFTIERCFEWFIFDYKLCGGKTVVETFREENFHNLDSYELTLAREWARARISLYEVTGVIPGEGLLIKELFGRKEIPVHDLNAAAEIDVGSILFMRVLKVGEEYEFSTSGLALPGEYGEQLLERLYRDRQEYYCEKNMEPRSWITYFKERAHVVNAIVMELGFSSARNGSTARGGEAERCDILAVDDWQSFLENMRQLECFRLIKIIKDSSGVFRQATAALLGEAYSKKTCGLRPVVGHLVLTPHFVILNANTPREMQESKKMLSLLYDLAALDNGLIPEQGGINREPGIYLTEGPSGGLCREPEKYPWPMPGYAIVAGSVQDGLEALGYTPKQQKGALKLWYDYCSKEHPAIRKTAVWTATVIYAFARLEMEKGLKQQELAGRYGVSCSTISSRFRLLCQALQLVTYDRRYSTKKPQGGLQANSPLLKTEIRRP</sequence>
<name>A0A485M1L2_9ZZZZ</name>
<evidence type="ECO:0000313" key="2">
    <source>
        <dbReference type="EMBL" id="VFU15879.1"/>
    </source>
</evidence>
<dbReference type="InterPro" id="IPR058292">
    <property type="entry name" value="DUF7986"/>
</dbReference>
<accession>A0A485M1L2</accession>
<proteinExistence type="predicted"/>
<organism evidence="2">
    <name type="scientific">anaerobic digester metagenome</name>
    <dbReference type="NCBI Taxonomy" id="1263854"/>
    <lineage>
        <taxon>unclassified sequences</taxon>
        <taxon>metagenomes</taxon>
        <taxon>ecological metagenomes</taxon>
    </lineage>
</organism>
<evidence type="ECO:0000256" key="1">
    <source>
        <dbReference type="SAM" id="MobiDB-lite"/>
    </source>
</evidence>
<dbReference type="AlphaFoldDB" id="A0A485M1L2"/>
<dbReference type="EMBL" id="CAADRN010000246">
    <property type="protein sequence ID" value="VFU15879.1"/>
    <property type="molecule type" value="Genomic_DNA"/>
</dbReference>
<feature type="region of interest" description="Disordered" evidence="1">
    <location>
        <begin position="493"/>
        <end position="513"/>
    </location>
</feature>
<protein>
    <submittedName>
        <fullName evidence="2">Uncharacterized protein</fullName>
    </submittedName>
</protein>
<dbReference type="InterPro" id="IPR004027">
    <property type="entry name" value="SEC_C_motif"/>
</dbReference>
<dbReference type="Pfam" id="PF25948">
    <property type="entry name" value="DUF7986"/>
    <property type="match status" value="1"/>
</dbReference>
<gene>
    <name evidence="2" type="ORF">SCFA_320008</name>
</gene>